<dbReference type="AlphaFoldDB" id="A0A5E4AHJ5"/>
<sequence>MQRESPLAPSPCPHNGPGEPPGARQLPQGEYWKVPGAQCWSVTPSLRRSATLPHPKLNTQSVAGVGSRPLQLLASPAGPAWNLLARVAGRRRLAAGGPWARDVQRAGAWELRFSYRARCEPPAVGAACARQCRSRSAPSRCGPGLRPCEPFEDECEAPSESTPFSARGHRLPLASLAGSDILPQPNYFLKGAGDPGPLSSSIPGPQPRVTIHLPPVGKLRTQDIPPALPGDSSPLPSSRAPTSPQNLPSSFPKIPGQNSVGHVGQAAAQSMASVSGQMNADAWRAGLGPSAPSLSRPAAASALGAHRLPLLDALRLGLGPVTGTRVPTGEAVASVPPLPPPPD</sequence>
<evidence type="ECO:0000256" key="1">
    <source>
        <dbReference type="SAM" id="MobiDB-lite"/>
    </source>
</evidence>
<dbReference type="Proteomes" id="UP000335636">
    <property type="component" value="Unassembled WGS sequence"/>
</dbReference>
<feature type="region of interest" description="Disordered" evidence="1">
    <location>
        <begin position="324"/>
        <end position="343"/>
    </location>
</feature>
<protein>
    <submittedName>
        <fullName evidence="2">Uncharacterized protein</fullName>
    </submittedName>
</protein>
<accession>A0A5E4AHJ5</accession>
<proteinExistence type="predicted"/>
<comment type="caution">
    <text evidence="2">The sequence shown here is derived from an EMBL/GenBank/DDBJ whole genome shotgun (WGS) entry which is preliminary data.</text>
</comment>
<feature type="region of interest" description="Disordered" evidence="1">
    <location>
        <begin position="187"/>
        <end position="268"/>
    </location>
</feature>
<evidence type="ECO:0000313" key="3">
    <source>
        <dbReference type="Proteomes" id="UP000335636"/>
    </source>
</evidence>
<keyword evidence="3" id="KW-1185">Reference proteome</keyword>
<feature type="compositionally biased region" description="Pro residues" evidence="1">
    <location>
        <begin position="8"/>
        <end position="20"/>
    </location>
</feature>
<evidence type="ECO:0000313" key="2">
    <source>
        <dbReference type="EMBL" id="VTJ56261.1"/>
    </source>
</evidence>
<dbReference type="EMBL" id="CABDUW010000063">
    <property type="protein sequence ID" value="VTJ56261.1"/>
    <property type="molecule type" value="Genomic_DNA"/>
</dbReference>
<reference evidence="2" key="1">
    <citation type="submission" date="2019-04" db="EMBL/GenBank/DDBJ databases">
        <authorList>
            <person name="Alioto T."/>
            <person name="Alioto T."/>
        </authorList>
    </citation>
    <scope>NUCLEOTIDE SEQUENCE [LARGE SCALE GENOMIC DNA]</scope>
</reference>
<feature type="region of interest" description="Disordered" evidence="1">
    <location>
        <begin position="1"/>
        <end position="28"/>
    </location>
</feature>
<name>A0A5E4AHJ5_MARMO</name>
<organism evidence="2 3">
    <name type="scientific">Marmota monax</name>
    <name type="common">Woodchuck</name>
    <dbReference type="NCBI Taxonomy" id="9995"/>
    <lineage>
        <taxon>Eukaryota</taxon>
        <taxon>Metazoa</taxon>
        <taxon>Chordata</taxon>
        <taxon>Craniata</taxon>
        <taxon>Vertebrata</taxon>
        <taxon>Euteleostomi</taxon>
        <taxon>Mammalia</taxon>
        <taxon>Eutheria</taxon>
        <taxon>Euarchontoglires</taxon>
        <taxon>Glires</taxon>
        <taxon>Rodentia</taxon>
        <taxon>Sciuromorpha</taxon>
        <taxon>Sciuridae</taxon>
        <taxon>Xerinae</taxon>
        <taxon>Marmotini</taxon>
        <taxon>Marmota</taxon>
    </lineage>
</organism>
<gene>
    <name evidence="2" type="ORF">MONAX_5E027633</name>
</gene>
<feature type="compositionally biased region" description="Polar residues" evidence="1">
    <location>
        <begin position="234"/>
        <end position="249"/>
    </location>
</feature>